<reference evidence="1 2" key="1">
    <citation type="journal article" date="2021" name="BMC Genomics">
        <title>Datura genome reveals duplications of psychoactive alkaloid biosynthetic genes and high mutation rate following tissue culture.</title>
        <authorList>
            <person name="Rajewski A."/>
            <person name="Carter-House D."/>
            <person name="Stajich J."/>
            <person name="Litt A."/>
        </authorList>
    </citation>
    <scope>NUCLEOTIDE SEQUENCE [LARGE SCALE GENOMIC DNA]</scope>
    <source>
        <strain evidence="1">AR-01</strain>
    </source>
</reference>
<comment type="caution">
    <text evidence="1">The sequence shown here is derived from an EMBL/GenBank/DDBJ whole genome shotgun (WGS) entry which is preliminary data.</text>
</comment>
<name>A0ABS8ULW9_DATST</name>
<evidence type="ECO:0000313" key="2">
    <source>
        <dbReference type="Proteomes" id="UP000823775"/>
    </source>
</evidence>
<keyword evidence="2" id="KW-1185">Reference proteome</keyword>
<sequence length="62" mass="6995">RGVTVKKGQSFGFGGLLTRIRRGHQIEEEKVDYRPTYNPRGIDVTKTKDPEGVHDLVISVNE</sequence>
<accession>A0ABS8ULW9</accession>
<organism evidence="1 2">
    <name type="scientific">Datura stramonium</name>
    <name type="common">Jimsonweed</name>
    <name type="synonym">Common thornapple</name>
    <dbReference type="NCBI Taxonomy" id="4076"/>
    <lineage>
        <taxon>Eukaryota</taxon>
        <taxon>Viridiplantae</taxon>
        <taxon>Streptophyta</taxon>
        <taxon>Embryophyta</taxon>
        <taxon>Tracheophyta</taxon>
        <taxon>Spermatophyta</taxon>
        <taxon>Magnoliopsida</taxon>
        <taxon>eudicotyledons</taxon>
        <taxon>Gunneridae</taxon>
        <taxon>Pentapetalae</taxon>
        <taxon>asterids</taxon>
        <taxon>lamiids</taxon>
        <taxon>Solanales</taxon>
        <taxon>Solanaceae</taxon>
        <taxon>Solanoideae</taxon>
        <taxon>Datureae</taxon>
        <taxon>Datura</taxon>
    </lineage>
</organism>
<protein>
    <submittedName>
        <fullName evidence="1">Uncharacterized protein</fullName>
    </submittedName>
</protein>
<evidence type="ECO:0000313" key="1">
    <source>
        <dbReference type="EMBL" id="MCD9559846.1"/>
    </source>
</evidence>
<gene>
    <name evidence="1" type="ORF">HAX54_018170</name>
</gene>
<proteinExistence type="predicted"/>
<feature type="non-terminal residue" evidence="1">
    <location>
        <position position="62"/>
    </location>
</feature>
<dbReference type="EMBL" id="JACEIK010002232">
    <property type="protein sequence ID" value="MCD9559846.1"/>
    <property type="molecule type" value="Genomic_DNA"/>
</dbReference>
<dbReference type="Proteomes" id="UP000823775">
    <property type="component" value="Unassembled WGS sequence"/>
</dbReference>
<feature type="non-terminal residue" evidence="1">
    <location>
        <position position="1"/>
    </location>
</feature>